<accession>A0A379ETZ5</accession>
<dbReference type="Proteomes" id="UP000254704">
    <property type="component" value="Unassembled WGS sequence"/>
</dbReference>
<protein>
    <recommendedName>
        <fullName evidence="5">Release factor glutamine methyltransferase</fullName>
        <shortName evidence="5">RF MTase</shortName>
        <ecNumber evidence="5">2.1.1.297</ecNumber>
    </recommendedName>
    <alternativeName>
        <fullName evidence="5">N5-glutamine methyltransferase PrmC</fullName>
    </alternativeName>
    <alternativeName>
        <fullName evidence="5">Protein-(glutamine-N5) MTase PrmC</fullName>
    </alternativeName>
    <alternativeName>
        <fullName evidence="5">Protein-glutamine N-methyltransferase PrmC</fullName>
    </alternativeName>
</protein>
<dbReference type="CDD" id="cd02440">
    <property type="entry name" value="AdoMet_MTases"/>
    <property type="match status" value="1"/>
</dbReference>
<reference evidence="7 8" key="1">
    <citation type="submission" date="2018-06" db="EMBL/GenBank/DDBJ databases">
        <authorList>
            <consortium name="Pathogen Informatics"/>
            <person name="Doyle S."/>
        </authorList>
    </citation>
    <scope>NUCLEOTIDE SEQUENCE [LARGE SCALE GENOMIC DNA]</scope>
    <source>
        <strain evidence="7 8">NCTC11621</strain>
    </source>
</reference>
<dbReference type="InterPro" id="IPR015947">
    <property type="entry name" value="PUA-like_sf"/>
</dbReference>
<dbReference type="Pfam" id="PF13847">
    <property type="entry name" value="Methyltransf_31"/>
    <property type="match status" value="1"/>
</dbReference>
<dbReference type="PANTHER" id="PTHR18895">
    <property type="entry name" value="HEMK METHYLTRANSFERASE"/>
    <property type="match status" value="1"/>
</dbReference>
<dbReference type="InterPro" id="IPR007374">
    <property type="entry name" value="ASCH_domain"/>
</dbReference>
<dbReference type="InterPro" id="IPR002052">
    <property type="entry name" value="DNA_methylase_N6_adenine_CS"/>
</dbReference>
<dbReference type="NCBIfam" id="TIGR03534">
    <property type="entry name" value="RF_mod_PrmC"/>
    <property type="match status" value="1"/>
</dbReference>
<proteinExistence type="inferred from homology"/>
<organism evidence="7 8">
    <name type="scientific">Pasteurella canis</name>
    <dbReference type="NCBI Taxonomy" id="753"/>
    <lineage>
        <taxon>Bacteria</taxon>
        <taxon>Pseudomonadati</taxon>
        <taxon>Pseudomonadota</taxon>
        <taxon>Gammaproteobacteria</taxon>
        <taxon>Pasteurellales</taxon>
        <taxon>Pasteurellaceae</taxon>
        <taxon>Pasteurella</taxon>
    </lineage>
</organism>
<evidence type="ECO:0000256" key="2">
    <source>
        <dbReference type="ARBA" id="ARBA00022679"/>
    </source>
</evidence>
<comment type="similarity">
    <text evidence="5">Belongs to the protein N5-glutamine methyltransferase family. PrmC subfamily.</text>
</comment>
<dbReference type="SUPFAM" id="SSF88697">
    <property type="entry name" value="PUA domain-like"/>
    <property type="match status" value="1"/>
</dbReference>
<dbReference type="SMART" id="SM01022">
    <property type="entry name" value="ASCH"/>
    <property type="match status" value="1"/>
</dbReference>
<dbReference type="InterPro" id="IPR050320">
    <property type="entry name" value="N5-glutamine_MTase"/>
</dbReference>
<dbReference type="FunFam" id="3.40.50.150:FF:000053">
    <property type="entry name" value="Release factor glutamine methyltransferase"/>
    <property type="match status" value="1"/>
</dbReference>
<dbReference type="PANTHER" id="PTHR18895:SF74">
    <property type="entry name" value="MTRF1L RELEASE FACTOR GLUTAMINE METHYLTRANSFERASE"/>
    <property type="match status" value="1"/>
</dbReference>
<comment type="catalytic activity">
    <reaction evidence="4 5">
        <text>L-glutaminyl-[peptide chain release factor] + S-adenosyl-L-methionine = N(5)-methyl-L-glutaminyl-[peptide chain release factor] + S-adenosyl-L-homocysteine + H(+)</text>
        <dbReference type="Rhea" id="RHEA:42896"/>
        <dbReference type="Rhea" id="RHEA-COMP:10271"/>
        <dbReference type="Rhea" id="RHEA-COMP:10272"/>
        <dbReference type="ChEBI" id="CHEBI:15378"/>
        <dbReference type="ChEBI" id="CHEBI:30011"/>
        <dbReference type="ChEBI" id="CHEBI:57856"/>
        <dbReference type="ChEBI" id="CHEBI:59789"/>
        <dbReference type="ChEBI" id="CHEBI:61891"/>
        <dbReference type="EC" id="2.1.1.297"/>
    </reaction>
</comment>
<dbReference type="Gene3D" id="1.10.8.10">
    <property type="entry name" value="DNA helicase RuvA subunit, C-terminal domain"/>
    <property type="match status" value="1"/>
</dbReference>
<dbReference type="Gene3D" id="3.10.400.10">
    <property type="entry name" value="Sulfate adenylyltransferase"/>
    <property type="match status" value="1"/>
</dbReference>
<evidence type="ECO:0000256" key="5">
    <source>
        <dbReference type="HAMAP-Rule" id="MF_02126"/>
    </source>
</evidence>
<keyword evidence="1 5" id="KW-0489">Methyltransferase</keyword>
<feature type="binding site" evidence="5">
    <location>
        <position position="347"/>
    </location>
    <ligand>
        <name>S-adenosyl-L-methionine</name>
        <dbReference type="ChEBI" id="CHEBI:59789"/>
    </ligand>
</feature>
<dbReference type="Pfam" id="PF04266">
    <property type="entry name" value="ASCH"/>
    <property type="match status" value="1"/>
</dbReference>
<dbReference type="InterPro" id="IPR040758">
    <property type="entry name" value="PrmC_N"/>
</dbReference>
<sequence>MEDNLTKKWAFAVMPNYLACLVIAGYKTATCSGCLFYTLSGELLPQINDKSIVLDHNNTPLVMIKVTSIEQWAFGEVPEDFALAEGEGDYTHWYQNHEQFFNAQFAALDERILADHVGVKDKKVTSDFQVICENFVVVDIQTKSYSEWLSFAENVLLEALSSDPYINIKSDIYVLLSFVTGRSKASLIAFSEMLLTQDQLIQLAKLLVRRAQGEPIAYILGEKEFWSLPLKVSKDTLIPRPDTEILVEKALEVIKLRLNSPHFSDELTILDLGTGTGAIAIALAFELAPFVQKCGISVKIFGVDCIAQAVMLAQENATRHNLDIRFLQSSWFTELDLSCKFDVIVSNPPYIDENDPHLLQGDVRFEPLSALIAEEQGYADLRYIIEQAPHFLKKSGYLLLEHGWQQGQKVRSIFKENQWQDVITVQDYVGHDRVTLGCWRN</sequence>
<dbReference type="GO" id="GO:0032259">
    <property type="term" value="P:methylation"/>
    <property type="evidence" value="ECO:0007669"/>
    <property type="project" value="UniProtKB-KW"/>
</dbReference>
<dbReference type="InterPro" id="IPR025714">
    <property type="entry name" value="Methyltranfer_dom"/>
</dbReference>
<keyword evidence="2 5" id="KW-0808">Transferase</keyword>
<gene>
    <name evidence="7" type="primary">hemK</name>
    <name evidence="5" type="synonym">prmC</name>
    <name evidence="7" type="ORF">NCTC11621_00875</name>
</gene>
<feature type="binding site" evidence="5">
    <location>
        <begin position="347"/>
        <end position="350"/>
    </location>
    <ligand>
        <name>substrate</name>
    </ligand>
</feature>
<dbReference type="InterPro" id="IPR004556">
    <property type="entry name" value="HemK-like"/>
</dbReference>
<dbReference type="EMBL" id="UGTV01000015">
    <property type="protein sequence ID" value="SUC09851.1"/>
    <property type="molecule type" value="Genomic_DNA"/>
</dbReference>
<dbReference type="Gene3D" id="3.40.50.150">
    <property type="entry name" value="Vaccinia Virus protein VP39"/>
    <property type="match status" value="1"/>
</dbReference>
<evidence type="ECO:0000256" key="3">
    <source>
        <dbReference type="ARBA" id="ARBA00022691"/>
    </source>
</evidence>
<feature type="binding site" evidence="5">
    <location>
        <position position="331"/>
    </location>
    <ligand>
        <name>S-adenosyl-L-methionine</name>
        <dbReference type="ChEBI" id="CHEBI:59789"/>
    </ligand>
</feature>
<dbReference type="SUPFAM" id="SSF53335">
    <property type="entry name" value="S-adenosyl-L-methionine-dependent methyltransferases"/>
    <property type="match status" value="1"/>
</dbReference>
<dbReference type="InterPro" id="IPR029063">
    <property type="entry name" value="SAM-dependent_MTases_sf"/>
</dbReference>
<dbReference type="NCBIfam" id="TIGR00536">
    <property type="entry name" value="hemK_fam"/>
    <property type="match status" value="1"/>
</dbReference>
<dbReference type="InterPro" id="IPR019874">
    <property type="entry name" value="RF_methyltr_PrmC"/>
</dbReference>
<dbReference type="AlphaFoldDB" id="A0A379ETZ5"/>
<dbReference type="GO" id="GO:0102559">
    <property type="term" value="F:peptide chain release factor N(5)-glutamine methyltransferase activity"/>
    <property type="evidence" value="ECO:0007669"/>
    <property type="project" value="UniProtKB-EC"/>
</dbReference>
<name>A0A379ETZ5_9PAST</name>
<evidence type="ECO:0000256" key="1">
    <source>
        <dbReference type="ARBA" id="ARBA00022603"/>
    </source>
</evidence>
<feature type="binding site" evidence="5">
    <location>
        <begin position="273"/>
        <end position="277"/>
    </location>
    <ligand>
        <name>S-adenosyl-L-methionine</name>
        <dbReference type="ChEBI" id="CHEBI:59789"/>
    </ligand>
</feature>
<dbReference type="EC" id="2.1.1.297" evidence="5"/>
<comment type="function">
    <text evidence="5">Methylates the class 1 translation termination release factors RF1/PrfA and RF2/PrfB on the glutamine residue of the universally conserved GGQ motif.</text>
</comment>
<dbReference type="HAMAP" id="MF_02126">
    <property type="entry name" value="RF_methyltr_PrmC"/>
    <property type="match status" value="1"/>
</dbReference>
<evidence type="ECO:0000313" key="8">
    <source>
        <dbReference type="Proteomes" id="UP000254704"/>
    </source>
</evidence>
<evidence type="ECO:0000259" key="6">
    <source>
        <dbReference type="SMART" id="SM01022"/>
    </source>
</evidence>
<feature type="binding site" evidence="5">
    <location>
        <position position="304"/>
    </location>
    <ligand>
        <name>S-adenosyl-L-methionine</name>
        <dbReference type="ChEBI" id="CHEBI:59789"/>
    </ligand>
</feature>
<dbReference type="PROSITE" id="PS00092">
    <property type="entry name" value="N6_MTASE"/>
    <property type="match status" value="1"/>
</dbReference>
<evidence type="ECO:0000313" key="7">
    <source>
        <dbReference type="EMBL" id="SUC09851.1"/>
    </source>
</evidence>
<dbReference type="RefSeq" id="WP_368656422.1">
    <property type="nucleotide sequence ID" value="NZ_UGTV01000015.1"/>
</dbReference>
<keyword evidence="3 5" id="KW-0949">S-adenosyl-L-methionine</keyword>
<dbReference type="Pfam" id="PF17827">
    <property type="entry name" value="PrmC_N"/>
    <property type="match status" value="1"/>
</dbReference>
<dbReference type="GO" id="GO:0003676">
    <property type="term" value="F:nucleic acid binding"/>
    <property type="evidence" value="ECO:0007669"/>
    <property type="project" value="InterPro"/>
</dbReference>
<feature type="domain" description="ASCH" evidence="6">
    <location>
        <begin position="9"/>
        <end position="139"/>
    </location>
</feature>
<evidence type="ECO:0000256" key="4">
    <source>
        <dbReference type="ARBA" id="ARBA00048391"/>
    </source>
</evidence>